<gene>
    <name evidence="2" type="ORF">MCOR33_006192</name>
</gene>
<feature type="region of interest" description="Disordered" evidence="1">
    <location>
        <begin position="166"/>
        <end position="210"/>
    </location>
</feature>
<reference evidence="2" key="1">
    <citation type="submission" date="2021-01" db="EMBL/GenBank/DDBJ databases">
        <title>Deciphering the adaptive evolutionary patterns associated with biogeogrpahic diversity in the finger millet blast pathogen Magnaporthe oryzae in Eastern Africa.</title>
        <authorList>
            <person name="Onyema G."/>
            <person name="Shittu T.A."/>
            <person name="Dodsworth S."/>
            <person name="Devilliers S."/>
            <person name="Muthumeenakshi S."/>
            <person name="Sreenivasaprasad S."/>
        </authorList>
    </citation>
    <scope>NUCLEOTIDE SEQUENCE</scope>
    <source>
        <strain evidence="2">D15/s37</strain>
    </source>
</reference>
<accession>A0ABQ8NIC0</accession>
<protein>
    <submittedName>
        <fullName evidence="2">Uncharacterized protein</fullName>
    </submittedName>
</protein>
<feature type="region of interest" description="Disordered" evidence="1">
    <location>
        <begin position="75"/>
        <end position="99"/>
    </location>
</feature>
<name>A0ABQ8NIC0_PYRGI</name>
<dbReference type="EMBL" id="JABSND010000110">
    <property type="protein sequence ID" value="KAI6297539.1"/>
    <property type="molecule type" value="Genomic_DNA"/>
</dbReference>
<evidence type="ECO:0000313" key="2">
    <source>
        <dbReference type="EMBL" id="KAI6297539.1"/>
    </source>
</evidence>
<proteinExistence type="predicted"/>
<keyword evidence="3" id="KW-1185">Reference proteome</keyword>
<organism evidence="2 3">
    <name type="scientific">Pyricularia grisea</name>
    <name type="common">Crabgrass-specific blast fungus</name>
    <name type="synonym">Magnaporthe grisea</name>
    <dbReference type="NCBI Taxonomy" id="148305"/>
    <lineage>
        <taxon>Eukaryota</taxon>
        <taxon>Fungi</taxon>
        <taxon>Dikarya</taxon>
        <taxon>Ascomycota</taxon>
        <taxon>Pezizomycotina</taxon>
        <taxon>Sordariomycetes</taxon>
        <taxon>Sordariomycetidae</taxon>
        <taxon>Magnaporthales</taxon>
        <taxon>Pyriculariaceae</taxon>
        <taxon>Pyricularia</taxon>
    </lineage>
</organism>
<sequence>MPQIYRFGAIVRHVKKLPTGTFFTAALGLMAASTALATPISHGSQVATISTRSPEPLSLDDIINGIKKGVDKLKEKFGGGKKDPAPAPAPTPDAPASNSTLRVRMTKRTPEPLGIDDVINGVKAGVDLIKSLKGGDNAGNGDASQSKLSQIIAKIKSGMDSLKNLFKGGKKGGDGAATPAPAPTPGGNKTTPTPTPTPAPGAGGSKGNSTVRAVLRKRVVYLHA</sequence>
<evidence type="ECO:0000256" key="1">
    <source>
        <dbReference type="SAM" id="MobiDB-lite"/>
    </source>
</evidence>
<evidence type="ECO:0000313" key="3">
    <source>
        <dbReference type="Proteomes" id="UP001059893"/>
    </source>
</evidence>
<feature type="compositionally biased region" description="Basic and acidic residues" evidence="1">
    <location>
        <begin position="75"/>
        <end position="84"/>
    </location>
</feature>
<dbReference type="Proteomes" id="UP001059893">
    <property type="component" value="Unassembled WGS sequence"/>
</dbReference>
<comment type="caution">
    <text evidence="2">The sequence shown here is derived from an EMBL/GenBank/DDBJ whole genome shotgun (WGS) entry which is preliminary data.</text>
</comment>